<gene>
    <name evidence="10" type="ORF">Taro_047814</name>
</gene>
<evidence type="ECO:0000256" key="7">
    <source>
        <dbReference type="PROSITE-ProRule" id="PRU00169"/>
    </source>
</evidence>
<feature type="modified residue" description="4-aspartylphosphate" evidence="7">
    <location>
        <position position="412"/>
    </location>
</feature>
<dbReference type="SMART" id="SM00387">
    <property type="entry name" value="HATPase_c"/>
    <property type="match status" value="1"/>
</dbReference>
<dbReference type="InterPro" id="IPR050956">
    <property type="entry name" value="2C_system_His_kinase"/>
</dbReference>
<reference evidence="10" key="1">
    <citation type="submission" date="2017-07" db="EMBL/GenBank/DDBJ databases">
        <title>Taro Niue Genome Assembly and Annotation.</title>
        <authorList>
            <person name="Atibalentja N."/>
            <person name="Keating K."/>
            <person name="Fields C.J."/>
        </authorList>
    </citation>
    <scope>NUCLEOTIDE SEQUENCE</scope>
    <source>
        <strain evidence="10">Niue_2</strain>
        <tissue evidence="10">Leaf</tissue>
    </source>
</reference>
<dbReference type="EMBL" id="NMUH01006271">
    <property type="protein sequence ID" value="MQM14879.1"/>
    <property type="molecule type" value="Genomic_DNA"/>
</dbReference>
<feature type="domain" description="Histidine kinase" evidence="8">
    <location>
        <begin position="97"/>
        <end position="183"/>
    </location>
</feature>
<evidence type="ECO:0000256" key="5">
    <source>
        <dbReference type="ARBA" id="ARBA00022864"/>
    </source>
</evidence>
<keyword evidence="4 7" id="KW-0597">Phosphoprotein</keyword>
<dbReference type="PRINTS" id="PR00344">
    <property type="entry name" value="BCTRLSENSOR"/>
</dbReference>
<keyword evidence="6" id="KW-0902">Two-component regulatory system</keyword>
<dbReference type="SUPFAM" id="SSF52172">
    <property type="entry name" value="CheY-like"/>
    <property type="match status" value="2"/>
</dbReference>
<evidence type="ECO:0000256" key="1">
    <source>
        <dbReference type="ARBA" id="ARBA00000085"/>
    </source>
</evidence>
<evidence type="ECO:0000259" key="9">
    <source>
        <dbReference type="PROSITE" id="PS50110"/>
    </source>
</evidence>
<keyword evidence="11" id="KW-1185">Reference proteome</keyword>
<evidence type="ECO:0000256" key="2">
    <source>
        <dbReference type="ARBA" id="ARBA00002427"/>
    </source>
</evidence>
<protein>
    <recommendedName>
        <fullName evidence="3">histidine kinase</fullName>
        <ecNumber evidence="3">2.7.13.3</ecNumber>
    </recommendedName>
</protein>
<dbReference type="GO" id="GO:0000160">
    <property type="term" value="P:phosphorelay signal transduction system"/>
    <property type="evidence" value="ECO:0007669"/>
    <property type="project" value="UniProtKB-KW"/>
</dbReference>
<dbReference type="InterPro" id="IPR003594">
    <property type="entry name" value="HATPase_dom"/>
</dbReference>
<dbReference type="GO" id="GO:0004673">
    <property type="term" value="F:protein histidine kinase activity"/>
    <property type="evidence" value="ECO:0007669"/>
    <property type="project" value="UniProtKB-EC"/>
</dbReference>
<dbReference type="PROSITE" id="PS50109">
    <property type="entry name" value="HIS_KIN"/>
    <property type="match status" value="1"/>
</dbReference>
<dbReference type="InterPro" id="IPR004358">
    <property type="entry name" value="Sig_transdc_His_kin-like_C"/>
</dbReference>
<dbReference type="Gene3D" id="3.30.565.10">
    <property type="entry name" value="Histidine kinase-like ATPase, C-terminal domain"/>
    <property type="match status" value="1"/>
</dbReference>
<evidence type="ECO:0000256" key="6">
    <source>
        <dbReference type="ARBA" id="ARBA00023012"/>
    </source>
</evidence>
<dbReference type="InterPro" id="IPR001789">
    <property type="entry name" value="Sig_transdc_resp-reg_receiver"/>
</dbReference>
<dbReference type="PANTHER" id="PTHR43719:SF35">
    <property type="entry name" value="HISTIDINE KINASE 2"/>
    <property type="match status" value="1"/>
</dbReference>
<dbReference type="InterPro" id="IPR056839">
    <property type="entry name" value="Receiver_AHK4/CRE1_1st"/>
</dbReference>
<dbReference type="Pfam" id="PF02518">
    <property type="entry name" value="HATPase_c"/>
    <property type="match status" value="1"/>
</dbReference>
<dbReference type="InterPro" id="IPR011006">
    <property type="entry name" value="CheY-like_superfamily"/>
</dbReference>
<dbReference type="EC" id="2.7.13.3" evidence="3"/>
<evidence type="ECO:0000313" key="11">
    <source>
        <dbReference type="Proteomes" id="UP000652761"/>
    </source>
</evidence>
<dbReference type="Proteomes" id="UP000652761">
    <property type="component" value="Unassembled WGS sequence"/>
</dbReference>
<comment type="catalytic activity">
    <reaction evidence="1">
        <text>ATP + protein L-histidine = ADP + protein N-phospho-L-histidine.</text>
        <dbReference type="EC" id="2.7.13.3"/>
    </reaction>
</comment>
<evidence type="ECO:0000256" key="4">
    <source>
        <dbReference type="ARBA" id="ARBA00022553"/>
    </source>
</evidence>
<dbReference type="InterPro" id="IPR036890">
    <property type="entry name" value="HATPase_C_sf"/>
</dbReference>
<organism evidence="10 11">
    <name type="scientific">Colocasia esculenta</name>
    <name type="common">Wild taro</name>
    <name type="synonym">Arum esculentum</name>
    <dbReference type="NCBI Taxonomy" id="4460"/>
    <lineage>
        <taxon>Eukaryota</taxon>
        <taxon>Viridiplantae</taxon>
        <taxon>Streptophyta</taxon>
        <taxon>Embryophyta</taxon>
        <taxon>Tracheophyta</taxon>
        <taxon>Spermatophyta</taxon>
        <taxon>Magnoliopsida</taxon>
        <taxon>Liliopsida</taxon>
        <taxon>Araceae</taxon>
        <taxon>Aroideae</taxon>
        <taxon>Colocasieae</taxon>
        <taxon>Colocasia</taxon>
    </lineage>
</organism>
<evidence type="ECO:0000259" key="8">
    <source>
        <dbReference type="PROSITE" id="PS50109"/>
    </source>
</evidence>
<dbReference type="CDD" id="cd16922">
    <property type="entry name" value="HATPase_EvgS-ArcB-TorS-like"/>
    <property type="match status" value="1"/>
</dbReference>
<accession>A0A843WWZ5</accession>
<feature type="modified residue" description="4-aspartylphosphate" evidence="7">
    <location>
        <position position="263"/>
    </location>
</feature>
<name>A0A843WWZ5_COLES</name>
<dbReference type="CDD" id="cd17546">
    <property type="entry name" value="REC_hyHK_CKI1_RcsC-like"/>
    <property type="match status" value="1"/>
</dbReference>
<dbReference type="SMART" id="SM00448">
    <property type="entry name" value="REC"/>
    <property type="match status" value="1"/>
</dbReference>
<dbReference type="AlphaFoldDB" id="A0A843WWZ5"/>
<evidence type="ECO:0000313" key="10">
    <source>
        <dbReference type="EMBL" id="MQM14879.1"/>
    </source>
</evidence>
<sequence length="622" mass="68146">MSAPTSVIPAASATLFPPSISRSEVILSDPPEFTEKGHVFVSLHLVEEVKGSWNVGNQIAKRNLVSVKKYADATYDTLSGFPVVDGWKIWENFKMINSSIEVADSVNLLVTVEDTGVGIPRDAQSRIFTPFMQADSSTSRTYGGTGIGLSISKCLVHLMGGEIGFVSESGTGSTFSFTSVFREGQWSSGDMKRHPSYTAIPEFQGLRSLVVDGRSVRAEVTKYHLQRLGIKVDIVISPESLFSCISNAWNSRASEHIDMVLVDEEAWNDSSDLSLLSLVRELRQKERVETQKRHPKLVILSTSRHTETDEMQLAEYIDSVVLKPLRLSMMSACLRKALGVGNKREQSRKQPLALCSLLNGKHILVVDDNVVNRRVAAGVLEKYAAKVTCVNSGKAAVEMLQPPHKFDACFMDVQMPEMDGFEATRQIRSIENKVNKQIRSGETSKEMFGNVAHWHIPILAMTADVIQATHDRCVQCGMDDYVSKPFEEEQLYSAVAHFFEADVFECLKDHLCKLWSGLGSSVDKVLAGMTAAGAAAAGDDDNEGLAGDDDDGSRVAERPYCATLPDTSLQRCQKVKSNLPVIFVTWAMGFPFLSQAVPSDGLAAVVANLGGKHVMVQMLSVV</sequence>
<dbReference type="Pfam" id="PF24896">
    <property type="entry name" value="Receiver_CRE1"/>
    <property type="match status" value="1"/>
</dbReference>
<dbReference type="FunFam" id="3.40.50.2300:FF:000137">
    <property type="entry name" value="Histidine kinase 3"/>
    <property type="match status" value="1"/>
</dbReference>
<comment type="caution">
    <text evidence="10">The sequence shown here is derived from an EMBL/GenBank/DDBJ whole genome shotgun (WGS) entry which is preliminary data.</text>
</comment>
<dbReference type="OrthoDB" id="779901at2759"/>
<dbReference type="InterPro" id="IPR005467">
    <property type="entry name" value="His_kinase_dom"/>
</dbReference>
<dbReference type="PROSITE" id="PS50110">
    <property type="entry name" value="RESPONSE_REGULATORY"/>
    <property type="match status" value="2"/>
</dbReference>
<proteinExistence type="predicted"/>
<feature type="domain" description="Response regulatory" evidence="9">
    <location>
        <begin position="362"/>
        <end position="499"/>
    </location>
</feature>
<dbReference type="SUPFAM" id="SSF55874">
    <property type="entry name" value="ATPase domain of HSP90 chaperone/DNA topoisomerase II/histidine kinase"/>
    <property type="match status" value="1"/>
</dbReference>
<dbReference type="Gene3D" id="3.40.50.2300">
    <property type="match status" value="2"/>
</dbReference>
<feature type="domain" description="Response regulatory" evidence="9">
    <location>
        <begin position="207"/>
        <end position="338"/>
    </location>
</feature>
<dbReference type="GO" id="GO:0005634">
    <property type="term" value="C:nucleus"/>
    <property type="evidence" value="ECO:0007669"/>
    <property type="project" value="TreeGrafter"/>
</dbReference>
<dbReference type="PANTHER" id="PTHR43719">
    <property type="entry name" value="TWO-COMPONENT HISTIDINE KINASE"/>
    <property type="match status" value="1"/>
</dbReference>
<dbReference type="Pfam" id="PF00072">
    <property type="entry name" value="Response_reg"/>
    <property type="match status" value="1"/>
</dbReference>
<dbReference type="GO" id="GO:0009736">
    <property type="term" value="P:cytokinin-activated signaling pathway"/>
    <property type="evidence" value="ECO:0007669"/>
    <property type="project" value="UniProtKB-KW"/>
</dbReference>
<evidence type="ECO:0000256" key="3">
    <source>
        <dbReference type="ARBA" id="ARBA00012438"/>
    </source>
</evidence>
<comment type="function">
    <text evidence="2">Cytokinin receptor related to bacterial two-component regulators. Functions as a histidine kinase and transmits the stress signal to a downstream MAPK cascade.</text>
</comment>
<keyword evidence="5" id="KW-0932">Cytokinin signaling pathway</keyword>